<comment type="caution">
    <text evidence="1">The sequence shown here is derived from an EMBL/GenBank/DDBJ whole genome shotgun (WGS) entry which is preliminary data.</text>
</comment>
<dbReference type="AlphaFoldDB" id="A0A9N9ELG7"/>
<evidence type="ECO:0000313" key="1">
    <source>
        <dbReference type="EMBL" id="CAG8678859.1"/>
    </source>
</evidence>
<dbReference type="Proteomes" id="UP000789405">
    <property type="component" value="Unassembled WGS sequence"/>
</dbReference>
<evidence type="ECO:0000313" key="2">
    <source>
        <dbReference type="Proteomes" id="UP000789405"/>
    </source>
</evidence>
<protein>
    <submittedName>
        <fullName evidence="1">17960_t:CDS:1</fullName>
    </submittedName>
</protein>
<accession>A0A9N9ELG7</accession>
<gene>
    <name evidence="1" type="ORF">DERYTH_LOCUS11678</name>
</gene>
<name>A0A9N9ELG7_9GLOM</name>
<feature type="non-terminal residue" evidence="1">
    <location>
        <position position="1"/>
    </location>
</feature>
<dbReference type="EMBL" id="CAJVPY010007326">
    <property type="protein sequence ID" value="CAG8678859.1"/>
    <property type="molecule type" value="Genomic_DNA"/>
</dbReference>
<proteinExistence type="predicted"/>
<organism evidence="1 2">
    <name type="scientific">Dentiscutata erythropus</name>
    <dbReference type="NCBI Taxonomy" id="1348616"/>
    <lineage>
        <taxon>Eukaryota</taxon>
        <taxon>Fungi</taxon>
        <taxon>Fungi incertae sedis</taxon>
        <taxon>Mucoromycota</taxon>
        <taxon>Glomeromycotina</taxon>
        <taxon>Glomeromycetes</taxon>
        <taxon>Diversisporales</taxon>
        <taxon>Gigasporaceae</taxon>
        <taxon>Dentiscutata</taxon>
    </lineage>
</organism>
<keyword evidence="2" id="KW-1185">Reference proteome</keyword>
<reference evidence="1" key="1">
    <citation type="submission" date="2021-06" db="EMBL/GenBank/DDBJ databases">
        <authorList>
            <person name="Kallberg Y."/>
            <person name="Tangrot J."/>
            <person name="Rosling A."/>
        </authorList>
    </citation>
    <scope>NUCLEOTIDE SEQUENCE</scope>
    <source>
        <strain evidence="1">MA453B</strain>
    </source>
</reference>
<sequence>KYEKASNMVVNKHKLILIPITSNASRVELLEQHNFKALADD</sequence>